<dbReference type="Proteomes" id="UP000232638">
    <property type="component" value="Chromosome"/>
</dbReference>
<dbReference type="KEGG" id="tsy:THSYN_15830"/>
<protein>
    <submittedName>
        <fullName evidence="1">Uncharacterized protein</fullName>
    </submittedName>
</protein>
<dbReference type="AlphaFoldDB" id="A0A2K8U9K0"/>
<reference evidence="1 2" key="1">
    <citation type="submission" date="2017-03" db="EMBL/GenBank/DDBJ databases">
        <title>Complete genome sequence of Candidatus 'Thiodictyon syntrophicum' sp. nov. strain Cad16T, a photolithoautotroph purple sulfur bacterium isolated from an alpine meromictic lake.</title>
        <authorList>
            <person name="Luedin S.M."/>
            <person name="Pothier J.F."/>
            <person name="Danza F."/>
            <person name="Storelli N."/>
            <person name="Wittwer M."/>
            <person name="Tonolla M."/>
        </authorList>
    </citation>
    <scope>NUCLEOTIDE SEQUENCE [LARGE SCALE GENOMIC DNA]</scope>
    <source>
        <strain evidence="1 2">Cad16T</strain>
    </source>
</reference>
<accession>A0A2K8U9K0</accession>
<proteinExistence type="predicted"/>
<evidence type="ECO:0000313" key="1">
    <source>
        <dbReference type="EMBL" id="AUB82272.1"/>
    </source>
</evidence>
<dbReference type="EMBL" id="CP020370">
    <property type="protein sequence ID" value="AUB82272.1"/>
    <property type="molecule type" value="Genomic_DNA"/>
</dbReference>
<evidence type="ECO:0000313" key="2">
    <source>
        <dbReference type="Proteomes" id="UP000232638"/>
    </source>
</evidence>
<gene>
    <name evidence="1" type="ORF">THSYN_15830</name>
</gene>
<organism evidence="1 2">
    <name type="scientific">Candidatus Thiodictyon syntrophicum</name>
    <dbReference type="NCBI Taxonomy" id="1166950"/>
    <lineage>
        <taxon>Bacteria</taxon>
        <taxon>Pseudomonadati</taxon>
        <taxon>Pseudomonadota</taxon>
        <taxon>Gammaproteobacteria</taxon>
        <taxon>Chromatiales</taxon>
        <taxon>Chromatiaceae</taxon>
        <taxon>Thiodictyon</taxon>
    </lineage>
</organism>
<name>A0A2K8U9K0_9GAMM</name>
<sequence>MAKKLNGYDRTAALQAARSHLSTALGYVDIGPIRITDQDCIVAMANDRPVILVSGSRQSPGA</sequence>
<dbReference type="RefSeq" id="WP_100920009.1">
    <property type="nucleotide sequence ID" value="NZ_CP020370.1"/>
</dbReference>
<keyword evidence="2" id="KW-1185">Reference proteome</keyword>